<dbReference type="EMBL" id="MU032351">
    <property type="protein sequence ID" value="KAF3761371.1"/>
    <property type="molecule type" value="Genomic_DNA"/>
</dbReference>
<protein>
    <submittedName>
        <fullName evidence="2">Uncharacterized protein</fullName>
    </submittedName>
</protein>
<dbReference type="Proteomes" id="UP000803844">
    <property type="component" value="Unassembled WGS sequence"/>
</dbReference>
<evidence type="ECO:0000313" key="2">
    <source>
        <dbReference type="EMBL" id="KAF3761371.1"/>
    </source>
</evidence>
<feature type="region of interest" description="Disordered" evidence="1">
    <location>
        <begin position="51"/>
        <end position="76"/>
    </location>
</feature>
<dbReference type="GeneID" id="63840884"/>
<gene>
    <name evidence="2" type="ORF">M406DRAFT_357709</name>
</gene>
<organism evidence="2 3">
    <name type="scientific">Cryphonectria parasitica (strain ATCC 38755 / EP155)</name>
    <dbReference type="NCBI Taxonomy" id="660469"/>
    <lineage>
        <taxon>Eukaryota</taxon>
        <taxon>Fungi</taxon>
        <taxon>Dikarya</taxon>
        <taxon>Ascomycota</taxon>
        <taxon>Pezizomycotina</taxon>
        <taxon>Sordariomycetes</taxon>
        <taxon>Sordariomycetidae</taxon>
        <taxon>Diaporthales</taxon>
        <taxon>Cryphonectriaceae</taxon>
        <taxon>Cryphonectria-Endothia species complex</taxon>
        <taxon>Cryphonectria</taxon>
    </lineage>
</organism>
<keyword evidence="3" id="KW-1185">Reference proteome</keyword>
<feature type="compositionally biased region" description="Basic and acidic residues" evidence="1">
    <location>
        <begin position="59"/>
        <end position="76"/>
    </location>
</feature>
<proteinExistence type="predicted"/>
<evidence type="ECO:0000256" key="1">
    <source>
        <dbReference type="SAM" id="MobiDB-lite"/>
    </source>
</evidence>
<sequence length="76" mass="8649">MCLQVNNLYACGHRCFKRFDNCAQFGQTCYGPGPDHKNEKVGDVCKDCKFRNSPNGAGRRKDPWGEGDPFRKPRKP</sequence>
<dbReference type="AlphaFoldDB" id="A0A9P4XUX5"/>
<comment type="caution">
    <text evidence="2">The sequence shown here is derived from an EMBL/GenBank/DDBJ whole genome shotgun (WGS) entry which is preliminary data.</text>
</comment>
<dbReference type="RefSeq" id="XP_040772350.1">
    <property type="nucleotide sequence ID" value="XM_040923755.1"/>
</dbReference>
<reference evidence="2" key="1">
    <citation type="journal article" date="2020" name="Phytopathology">
        <title>Genome sequence of the chestnut blight fungus Cryphonectria parasitica EP155: A fundamental resource for an archetypical invasive plant pathogen.</title>
        <authorList>
            <person name="Crouch J.A."/>
            <person name="Dawe A."/>
            <person name="Aerts A."/>
            <person name="Barry K."/>
            <person name="Churchill A.C.L."/>
            <person name="Grimwood J."/>
            <person name="Hillman B."/>
            <person name="Milgroom M.G."/>
            <person name="Pangilinan J."/>
            <person name="Smith M."/>
            <person name="Salamov A."/>
            <person name="Schmutz J."/>
            <person name="Yadav J."/>
            <person name="Grigoriev I.V."/>
            <person name="Nuss D."/>
        </authorList>
    </citation>
    <scope>NUCLEOTIDE SEQUENCE</scope>
    <source>
        <strain evidence="2">EP155</strain>
    </source>
</reference>
<name>A0A9P4XUX5_CRYP1</name>
<accession>A0A9P4XUX5</accession>
<evidence type="ECO:0000313" key="3">
    <source>
        <dbReference type="Proteomes" id="UP000803844"/>
    </source>
</evidence>
<dbReference type="OrthoDB" id="5216639at2759"/>